<dbReference type="EMBL" id="BGZK01000192">
    <property type="protein sequence ID" value="GBP27363.1"/>
    <property type="molecule type" value="Genomic_DNA"/>
</dbReference>
<evidence type="ECO:0000256" key="1">
    <source>
        <dbReference type="SAM" id="MobiDB-lite"/>
    </source>
</evidence>
<accession>A0A4C1ULL9</accession>
<dbReference type="AlphaFoldDB" id="A0A4C1ULL9"/>
<sequence>MLRSKKPSMPWTHKVFYRRRRRGASSRGMRGGRELNTKSLTPRKGVFAGERNPAGDGAPAGARRACAAPGGYGIALMAASRYEDA</sequence>
<feature type="region of interest" description="Disordered" evidence="1">
    <location>
        <begin position="19"/>
        <end position="62"/>
    </location>
</feature>
<feature type="compositionally biased region" description="Low complexity" evidence="1">
    <location>
        <begin position="51"/>
        <end position="62"/>
    </location>
</feature>
<gene>
    <name evidence="2" type="ORF">EVAR_18840_1</name>
</gene>
<evidence type="ECO:0000313" key="3">
    <source>
        <dbReference type="Proteomes" id="UP000299102"/>
    </source>
</evidence>
<organism evidence="2 3">
    <name type="scientific">Eumeta variegata</name>
    <name type="common">Bagworm moth</name>
    <name type="synonym">Eumeta japonica</name>
    <dbReference type="NCBI Taxonomy" id="151549"/>
    <lineage>
        <taxon>Eukaryota</taxon>
        <taxon>Metazoa</taxon>
        <taxon>Ecdysozoa</taxon>
        <taxon>Arthropoda</taxon>
        <taxon>Hexapoda</taxon>
        <taxon>Insecta</taxon>
        <taxon>Pterygota</taxon>
        <taxon>Neoptera</taxon>
        <taxon>Endopterygota</taxon>
        <taxon>Lepidoptera</taxon>
        <taxon>Glossata</taxon>
        <taxon>Ditrysia</taxon>
        <taxon>Tineoidea</taxon>
        <taxon>Psychidae</taxon>
        <taxon>Oiketicinae</taxon>
        <taxon>Eumeta</taxon>
    </lineage>
</organism>
<comment type="caution">
    <text evidence="2">The sequence shown here is derived from an EMBL/GenBank/DDBJ whole genome shotgun (WGS) entry which is preliminary data.</text>
</comment>
<keyword evidence="3" id="KW-1185">Reference proteome</keyword>
<protein>
    <submittedName>
        <fullName evidence="2">Uncharacterized protein</fullName>
    </submittedName>
</protein>
<evidence type="ECO:0000313" key="2">
    <source>
        <dbReference type="EMBL" id="GBP27363.1"/>
    </source>
</evidence>
<reference evidence="2 3" key="1">
    <citation type="journal article" date="2019" name="Commun. Biol.">
        <title>The bagworm genome reveals a unique fibroin gene that provides high tensile strength.</title>
        <authorList>
            <person name="Kono N."/>
            <person name="Nakamura H."/>
            <person name="Ohtoshi R."/>
            <person name="Tomita M."/>
            <person name="Numata K."/>
            <person name="Arakawa K."/>
        </authorList>
    </citation>
    <scope>NUCLEOTIDE SEQUENCE [LARGE SCALE GENOMIC DNA]</scope>
</reference>
<name>A0A4C1ULL9_EUMVA</name>
<proteinExistence type="predicted"/>
<dbReference type="Proteomes" id="UP000299102">
    <property type="component" value="Unassembled WGS sequence"/>
</dbReference>